<dbReference type="RefSeq" id="WP_050005622.1">
    <property type="nucleotide sequence ID" value="NZ_CAQJQL010000022.1"/>
</dbReference>
<dbReference type="InterPro" id="IPR020846">
    <property type="entry name" value="MFS_dom"/>
</dbReference>
<evidence type="ECO:0000313" key="9">
    <source>
        <dbReference type="EMBL" id="KJF39529.1"/>
    </source>
</evidence>
<keyword evidence="5 7" id="KW-1133">Transmembrane helix</keyword>
<dbReference type="GeneID" id="42857214"/>
<dbReference type="Pfam" id="PF07690">
    <property type="entry name" value="MFS_1"/>
    <property type="match status" value="1"/>
</dbReference>
<evidence type="ECO:0000256" key="5">
    <source>
        <dbReference type="ARBA" id="ARBA00022989"/>
    </source>
</evidence>
<feature type="transmembrane region" description="Helical" evidence="7">
    <location>
        <begin position="381"/>
        <end position="403"/>
    </location>
</feature>
<feature type="transmembrane region" description="Helical" evidence="7">
    <location>
        <begin position="260"/>
        <end position="279"/>
    </location>
</feature>
<keyword evidence="4 7" id="KW-0812">Transmembrane</keyword>
<keyword evidence="2" id="KW-0813">Transport</keyword>
<dbReference type="PANTHER" id="PTHR43266">
    <property type="entry name" value="MACROLIDE-EFFLUX PROTEIN"/>
    <property type="match status" value="1"/>
</dbReference>
<accession>A0A0D8IYE6</accession>
<dbReference type="PATRIC" id="fig|1550024.3.peg.2637"/>
<organism evidence="9 10">
    <name type="scientific">Ruthenibacterium lactatiformans</name>
    <dbReference type="NCBI Taxonomy" id="1550024"/>
    <lineage>
        <taxon>Bacteria</taxon>
        <taxon>Bacillati</taxon>
        <taxon>Bacillota</taxon>
        <taxon>Clostridia</taxon>
        <taxon>Eubacteriales</taxon>
        <taxon>Oscillospiraceae</taxon>
        <taxon>Ruthenibacterium</taxon>
    </lineage>
</organism>
<dbReference type="PANTHER" id="PTHR43266:SF9">
    <property type="entry name" value="PERMEASE, MAJOR FACILITATOR SUPERFAMILY-RELATED"/>
    <property type="match status" value="1"/>
</dbReference>
<feature type="transmembrane region" description="Helical" evidence="7">
    <location>
        <begin position="316"/>
        <end position="341"/>
    </location>
</feature>
<name>A0A0D8IYE6_9FIRM</name>
<evidence type="ECO:0000313" key="10">
    <source>
        <dbReference type="Proteomes" id="UP000032483"/>
    </source>
</evidence>
<protein>
    <submittedName>
        <fullName evidence="9">Permease</fullName>
    </submittedName>
</protein>
<reference evidence="9" key="1">
    <citation type="submission" date="2015-02" db="EMBL/GenBank/DDBJ databases">
        <title>A novel member of the family Ruminococcaceae isolated from human feces.</title>
        <authorList>
            <person name="Shkoporov A.N."/>
            <person name="Chaplin A.V."/>
            <person name="Motuzova O.V."/>
            <person name="Kafarskaia L.I."/>
            <person name="Khokhlova E.V."/>
            <person name="Efimov B.A."/>
        </authorList>
    </citation>
    <scope>NUCLEOTIDE SEQUENCE [LARGE SCALE GENOMIC DNA]</scope>
    <source>
        <strain evidence="9">585-1</strain>
    </source>
</reference>
<proteinExistence type="predicted"/>
<dbReference type="SUPFAM" id="SSF103473">
    <property type="entry name" value="MFS general substrate transporter"/>
    <property type="match status" value="1"/>
</dbReference>
<feature type="transmembrane region" description="Helical" evidence="7">
    <location>
        <begin position="44"/>
        <end position="68"/>
    </location>
</feature>
<feature type="transmembrane region" description="Helical" evidence="7">
    <location>
        <begin position="169"/>
        <end position="187"/>
    </location>
</feature>
<evidence type="ECO:0000256" key="1">
    <source>
        <dbReference type="ARBA" id="ARBA00004651"/>
    </source>
</evidence>
<evidence type="ECO:0000259" key="8">
    <source>
        <dbReference type="PROSITE" id="PS50850"/>
    </source>
</evidence>
<dbReference type="Proteomes" id="UP000032483">
    <property type="component" value="Unassembled WGS sequence"/>
</dbReference>
<feature type="transmembrane region" description="Helical" evidence="7">
    <location>
        <begin position="291"/>
        <end position="310"/>
    </location>
</feature>
<evidence type="ECO:0000256" key="7">
    <source>
        <dbReference type="SAM" id="Phobius"/>
    </source>
</evidence>
<keyword evidence="10" id="KW-1185">Reference proteome</keyword>
<dbReference type="GO" id="GO:0022857">
    <property type="term" value="F:transmembrane transporter activity"/>
    <property type="evidence" value="ECO:0007669"/>
    <property type="project" value="InterPro"/>
</dbReference>
<gene>
    <name evidence="9" type="ORF">TQ39_11555</name>
</gene>
<dbReference type="InterPro" id="IPR011701">
    <property type="entry name" value="MFS"/>
</dbReference>
<feature type="transmembrane region" description="Helical" evidence="7">
    <location>
        <begin position="225"/>
        <end position="248"/>
    </location>
</feature>
<feature type="transmembrane region" description="Helical" evidence="7">
    <location>
        <begin position="75"/>
        <end position="94"/>
    </location>
</feature>
<comment type="subcellular location">
    <subcellularLocation>
        <location evidence="1">Cell membrane</location>
        <topology evidence="1">Multi-pass membrane protein</topology>
    </subcellularLocation>
</comment>
<dbReference type="Gene3D" id="1.20.1250.20">
    <property type="entry name" value="MFS general substrate transporter like domains"/>
    <property type="match status" value="1"/>
</dbReference>
<dbReference type="GO" id="GO:0005886">
    <property type="term" value="C:plasma membrane"/>
    <property type="evidence" value="ECO:0007669"/>
    <property type="project" value="UniProtKB-SubCell"/>
</dbReference>
<dbReference type="AlphaFoldDB" id="A0A0D8IYE6"/>
<keyword evidence="6 7" id="KW-0472">Membrane</keyword>
<feature type="transmembrane region" description="Helical" evidence="7">
    <location>
        <begin position="140"/>
        <end position="163"/>
    </location>
</feature>
<evidence type="ECO:0000256" key="2">
    <source>
        <dbReference type="ARBA" id="ARBA00022448"/>
    </source>
</evidence>
<sequence>MQKTKRFGKDFILVIIGQIISLFGNAVLRFALPLYLFDQTGSPTLLGLVSAGSFLPMVVLSPVGGIVADRVNKRNIMVVLDFSAAALIALFALALGRMPLVPLLMAVLLLLYGIQGAYQPAVQASIPLLAAPEQLMPANAAVNMVSSLASLVGPVLGGVLYSWNGLRPILYVSCACFVFSAVMETFIRIPHASRGDGGSIWRVAQKDMARSLRYIFREKPVVGRIILLVCAFNLFMSSMLIIGLPVILRQTLAVDTLRYGLSQGALAAGGLAGGILAGVLGERLDIRRAHFLLLGCALGILPMGLSLALAPASAGYVVVAVCSFMLMVLSTLFSVQMMAFVQSQTPGELVGKVISCLLALSMCAQPIGQAMYGVLFEQCPAWLVVCGASGVSALVALASRAAFRSLR</sequence>
<evidence type="ECO:0000256" key="4">
    <source>
        <dbReference type="ARBA" id="ARBA00022692"/>
    </source>
</evidence>
<comment type="caution">
    <text evidence="9">The sequence shown here is derived from an EMBL/GenBank/DDBJ whole genome shotgun (WGS) entry which is preliminary data.</text>
</comment>
<keyword evidence="3" id="KW-1003">Cell membrane</keyword>
<feature type="domain" description="Major facilitator superfamily (MFS) profile" evidence="8">
    <location>
        <begin position="10"/>
        <end position="404"/>
    </location>
</feature>
<evidence type="ECO:0000256" key="3">
    <source>
        <dbReference type="ARBA" id="ARBA00022475"/>
    </source>
</evidence>
<dbReference type="EMBL" id="JXXK01000016">
    <property type="protein sequence ID" value="KJF39529.1"/>
    <property type="molecule type" value="Genomic_DNA"/>
</dbReference>
<evidence type="ECO:0000256" key="6">
    <source>
        <dbReference type="ARBA" id="ARBA00023136"/>
    </source>
</evidence>
<dbReference type="InterPro" id="IPR036259">
    <property type="entry name" value="MFS_trans_sf"/>
</dbReference>
<feature type="transmembrane region" description="Helical" evidence="7">
    <location>
        <begin position="12"/>
        <end position="32"/>
    </location>
</feature>
<dbReference type="CDD" id="cd06173">
    <property type="entry name" value="MFS_MefA_like"/>
    <property type="match status" value="1"/>
</dbReference>
<dbReference type="PROSITE" id="PS50850">
    <property type="entry name" value="MFS"/>
    <property type="match status" value="1"/>
</dbReference>